<dbReference type="PANTHER" id="PTHR36766">
    <property type="entry name" value="PLANT BROAD-SPECTRUM MILDEW RESISTANCE PROTEIN RPW8"/>
    <property type="match status" value="1"/>
</dbReference>
<evidence type="ECO:0008006" key="4">
    <source>
        <dbReference type="Google" id="ProtNLM"/>
    </source>
</evidence>
<proteinExistence type="predicted"/>
<organism evidence="2 3">
    <name type="scientific">Ziziphus jujuba var. spinosa</name>
    <dbReference type="NCBI Taxonomy" id="714518"/>
    <lineage>
        <taxon>Eukaryota</taxon>
        <taxon>Viridiplantae</taxon>
        <taxon>Streptophyta</taxon>
        <taxon>Embryophyta</taxon>
        <taxon>Tracheophyta</taxon>
        <taxon>Spermatophyta</taxon>
        <taxon>Magnoliopsida</taxon>
        <taxon>eudicotyledons</taxon>
        <taxon>Gunneridae</taxon>
        <taxon>Pentapetalae</taxon>
        <taxon>rosids</taxon>
        <taxon>fabids</taxon>
        <taxon>Rosales</taxon>
        <taxon>Rhamnaceae</taxon>
        <taxon>Paliureae</taxon>
        <taxon>Ziziphus</taxon>
    </lineage>
</organism>
<evidence type="ECO:0000313" key="2">
    <source>
        <dbReference type="EMBL" id="KAH7528014.1"/>
    </source>
</evidence>
<dbReference type="Proteomes" id="UP000813462">
    <property type="component" value="Unassembled WGS sequence"/>
</dbReference>
<dbReference type="AlphaFoldDB" id="A0A978VCC5"/>
<dbReference type="EMBL" id="JAEACU010000005">
    <property type="protein sequence ID" value="KAH7528014.1"/>
    <property type="molecule type" value="Genomic_DNA"/>
</dbReference>
<dbReference type="SUPFAM" id="SSF52058">
    <property type="entry name" value="L domain-like"/>
    <property type="match status" value="1"/>
</dbReference>
<dbReference type="InterPro" id="IPR032675">
    <property type="entry name" value="LRR_dom_sf"/>
</dbReference>
<name>A0A978VCC5_ZIZJJ</name>
<comment type="caution">
    <text evidence="2">The sequence shown here is derived from an EMBL/GenBank/DDBJ whole genome shotgun (WGS) entry which is preliminary data.</text>
</comment>
<evidence type="ECO:0000256" key="1">
    <source>
        <dbReference type="ARBA" id="ARBA00022821"/>
    </source>
</evidence>
<dbReference type="Gene3D" id="3.80.10.10">
    <property type="entry name" value="Ribonuclease Inhibitor"/>
    <property type="match status" value="1"/>
</dbReference>
<sequence>MQKLISLQHLRISSCSSLMYFPEAVIVHACPPALLLFPDNECSLLPKALTVLFIEQFQDIESLSKGLQLLTSLEKFYIRSCPDLQSLPKEGLPASLGVLGINQCPV</sequence>
<keyword evidence="1" id="KW-0611">Plant defense</keyword>
<accession>A0A978VCC5</accession>
<evidence type="ECO:0000313" key="3">
    <source>
        <dbReference type="Proteomes" id="UP000813462"/>
    </source>
</evidence>
<gene>
    <name evidence="2" type="ORF">FEM48_Zijuj05G0026900</name>
</gene>
<dbReference type="PANTHER" id="PTHR36766:SF45">
    <property type="entry name" value="NB-ARC DOMAIN-CONTAINING PROTEIN"/>
    <property type="match status" value="1"/>
</dbReference>
<reference evidence="2" key="1">
    <citation type="journal article" date="2021" name="Front. Plant Sci.">
        <title>Chromosome-Scale Genome Assembly for Chinese Sour Jujube and Insights Into Its Genome Evolution and Domestication Signature.</title>
        <authorList>
            <person name="Shen L.-Y."/>
            <person name="Luo H."/>
            <person name="Wang X.-L."/>
            <person name="Wang X.-M."/>
            <person name="Qiu X.-J."/>
            <person name="Liu H."/>
            <person name="Zhou S.-S."/>
            <person name="Jia K.-H."/>
            <person name="Nie S."/>
            <person name="Bao Y.-T."/>
            <person name="Zhang R.-G."/>
            <person name="Yun Q.-Z."/>
            <person name="Chai Y.-H."/>
            <person name="Lu J.-Y."/>
            <person name="Li Y."/>
            <person name="Zhao S.-W."/>
            <person name="Mao J.-F."/>
            <person name="Jia S.-G."/>
            <person name="Mao Y.-M."/>
        </authorList>
    </citation>
    <scope>NUCLEOTIDE SEQUENCE</scope>
    <source>
        <strain evidence="2">AT0</strain>
        <tissue evidence="2">Leaf</tissue>
    </source>
</reference>
<dbReference type="GO" id="GO:0006952">
    <property type="term" value="P:defense response"/>
    <property type="evidence" value="ECO:0007669"/>
    <property type="project" value="UniProtKB-KW"/>
</dbReference>
<protein>
    <recommendedName>
        <fullName evidence="4">Disease resistance protein At3g14460</fullName>
    </recommendedName>
</protein>